<dbReference type="Proteomes" id="UP000215914">
    <property type="component" value="Unassembled WGS sequence"/>
</dbReference>
<evidence type="ECO:0000313" key="1">
    <source>
        <dbReference type="EMBL" id="KAF5775062.1"/>
    </source>
</evidence>
<dbReference type="AlphaFoldDB" id="A0A9K3HBW1"/>
<dbReference type="Gramene" id="mRNA:HanXRQr2_Chr13g0607821">
    <property type="protein sequence ID" value="CDS:HanXRQr2_Chr13g0607821.1"/>
    <property type="gene ID" value="HanXRQr2_Chr13g0607821"/>
</dbReference>
<reference evidence="1" key="1">
    <citation type="journal article" date="2017" name="Nature">
        <title>The sunflower genome provides insights into oil metabolism, flowering and Asterid evolution.</title>
        <authorList>
            <person name="Badouin H."/>
            <person name="Gouzy J."/>
            <person name="Grassa C.J."/>
            <person name="Murat F."/>
            <person name="Staton S.E."/>
            <person name="Cottret L."/>
            <person name="Lelandais-Briere C."/>
            <person name="Owens G.L."/>
            <person name="Carrere S."/>
            <person name="Mayjonade B."/>
            <person name="Legrand L."/>
            <person name="Gill N."/>
            <person name="Kane N.C."/>
            <person name="Bowers J.E."/>
            <person name="Hubner S."/>
            <person name="Bellec A."/>
            <person name="Berard A."/>
            <person name="Berges H."/>
            <person name="Blanchet N."/>
            <person name="Boniface M.C."/>
            <person name="Brunel D."/>
            <person name="Catrice O."/>
            <person name="Chaidir N."/>
            <person name="Claudel C."/>
            <person name="Donnadieu C."/>
            <person name="Faraut T."/>
            <person name="Fievet G."/>
            <person name="Helmstetter N."/>
            <person name="King M."/>
            <person name="Knapp S.J."/>
            <person name="Lai Z."/>
            <person name="Le Paslier M.C."/>
            <person name="Lippi Y."/>
            <person name="Lorenzon L."/>
            <person name="Mandel J.R."/>
            <person name="Marage G."/>
            <person name="Marchand G."/>
            <person name="Marquand E."/>
            <person name="Bret-Mestries E."/>
            <person name="Morien E."/>
            <person name="Nambeesan S."/>
            <person name="Nguyen T."/>
            <person name="Pegot-Espagnet P."/>
            <person name="Pouilly N."/>
            <person name="Raftis F."/>
            <person name="Sallet E."/>
            <person name="Schiex T."/>
            <person name="Thomas J."/>
            <person name="Vandecasteele C."/>
            <person name="Vares D."/>
            <person name="Vear F."/>
            <person name="Vautrin S."/>
            <person name="Crespi M."/>
            <person name="Mangin B."/>
            <person name="Burke J.M."/>
            <person name="Salse J."/>
            <person name="Munos S."/>
            <person name="Vincourt P."/>
            <person name="Rieseberg L.H."/>
            <person name="Langlade N.B."/>
        </authorList>
    </citation>
    <scope>NUCLEOTIDE SEQUENCE</scope>
    <source>
        <tissue evidence="1">Leaves</tissue>
    </source>
</reference>
<proteinExistence type="predicted"/>
<protein>
    <submittedName>
        <fullName evidence="1">Uncharacterized protein</fullName>
    </submittedName>
</protein>
<accession>A0A9K3HBW1</accession>
<reference evidence="1" key="2">
    <citation type="submission" date="2020-06" db="EMBL/GenBank/DDBJ databases">
        <title>Helianthus annuus Genome sequencing and assembly Release 2.</title>
        <authorList>
            <person name="Gouzy J."/>
            <person name="Langlade N."/>
            <person name="Munos S."/>
        </authorList>
    </citation>
    <scope>NUCLEOTIDE SEQUENCE</scope>
    <source>
        <tissue evidence="1">Leaves</tissue>
    </source>
</reference>
<name>A0A9K3HBW1_HELAN</name>
<evidence type="ECO:0000313" key="2">
    <source>
        <dbReference type="Proteomes" id="UP000215914"/>
    </source>
</evidence>
<sequence length="90" mass="10980">MLDFCRFIWDKIKPRRKQLLVMVLKITINTASPEAQEHQEQFEDEAQKSVEKNLQLQQTKNTMKIEQRYLLFLEYDRKMDELSIKNMFLL</sequence>
<keyword evidence="2" id="KW-1185">Reference proteome</keyword>
<organism evidence="1 2">
    <name type="scientific">Helianthus annuus</name>
    <name type="common">Common sunflower</name>
    <dbReference type="NCBI Taxonomy" id="4232"/>
    <lineage>
        <taxon>Eukaryota</taxon>
        <taxon>Viridiplantae</taxon>
        <taxon>Streptophyta</taxon>
        <taxon>Embryophyta</taxon>
        <taxon>Tracheophyta</taxon>
        <taxon>Spermatophyta</taxon>
        <taxon>Magnoliopsida</taxon>
        <taxon>eudicotyledons</taxon>
        <taxon>Gunneridae</taxon>
        <taxon>Pentapetalae</taxon>
        <taxon>asterids</taxon>
        <taxon>campanulids</taxon>
        <taxon>Asterales</taxon>
        <taxon>Asteraceae</taxon>
        <taxon>Asteroideae</taxon>
        <taxon>Heliantheae alliance</taxon>
        <taxon>Heliantheae</taxon>
        <taxon>Helianthus</taxon>
    </lineage>
</organism>
<gene>
    <name evidence="1" type="ORF">HanXRQr2_Chr13g0607821</name>
</gene>
<comment type="caution">
    <text evidence="1">The sequence shown here is derived from an EMBL/GenBank/DDBJ whole genome shotgun (WGS) entry which is preliminary data.</text>
</comment>
<dbReference type="EMBL" id="MNCJ02000328">
    <property type="protein sequence ID" value="KAF5775062.1"/>
    <property type="molecule type" value="Genomic_DNA"/>
</dbReference>